<dbReference type="PROSITE" id="PS50949">
    <property type="entry name" value="HTH_GNTR"/>
    <property type="match status" value="1"/>
</dbReference>
<protein>
    <submittedName>
        <fullName evidence="5">Putative HTH-type transcriptional regulator YurK</fullName>
    </submittedName>
</protein>
<dbReference type="PRINTS" id="PR00035">
    <property type="entry name" value="HTHGNTR"/>
</dbReference>
<dbReference type="SMART" id="SM00866">
    <property type="entry name" value="UTRA"/>
    <property type="match status" value="1"/>
</dbReference>
<evidence type="ECO:0000256" key="3">
    <source>
        <dbReference type="ARBA" id="ARBA00023163"/>
    </source>
</evidence>
<dbReference type="PANTHER" id="PTHR44846:SF17">
    <property type="entry name" value="GNTR-FAMILY TRANSCRIPTIONAL REGULATOR"/>
    <property type="match status" value="1"/>
</dbReference>
<dbReference type="InterPro" id="IPR036388">
    <property type="entry name" value="WH-like_DNA-bd_sf"/>
</dbReference>
<dbReference type="GO" id="GO:0003700">
    <property type="term" value="F:DNA-binding transcription factor activity"/>
    <property type="evidence" value="ECO:0007669"/>
    <property type="project" value="InterPro"/>
</dbReference>
<proteinExistence type="predicted"/>
<evidence type="ECO:0000256" key="1">
    <source>
        <dbReference type="ARBA" id="ARBA00023015"/>
    </source>
</evidence>
<dbReference type="PANTHER" id="PTHR44846">
    <property type="entry name" value="MANNOSYL-D-GLYCERATE TRANSPORT/METABOLISM SYSTEM REPRESSOR MNGR-RELATED"/>
    <property type="match status" value="1"/>
</dbReference>
<evidence type="ECO:0000313" key="5">
    <source>
        <dbReference type="EMBL" id="VYU40898.1"/>
    </source>
</evidence>
<evidence type="ECO:0000256" key="2">
    <source>
        <dbReference type="ARBA" id="ARBA00023125"/>
    </source>
</evidence>
<dbReference type="Gene3D" id="1.10.10.10">
    <property type="entry name" value="Winged helix-like DNA-binding domain superfamily/Winged helix DNA-binding domain"/>
    <property type="match status" value="1"/>
</dbReference>
<dbReference type="InterPro" id="IPR000524">
    <property type="entry name" value="Tscrpt_reg_HTH_GntR"/>
</dbReference>
<sequence length="236" mass="27217">MEKSIKYIQISDEIKNKILSGILKPNEMLSSENQLAAEYNVSRVTIRKALMRLIDEGYLFSVPGKGTFVDYFNKNIYRIPLSLESILKSPYDGETLIGSKIINPDIDMVYHLQIAPKEKVISIEWLLSIENNPVVYDIKYIPFFPALPIGEIDLKYSSLSRILSSKFNLRDLQEEIAIECVCPNDKICRYLGMNFDSNEAVILLNKFIYDRENNPVGWSLNYIRSDYCTLKAEFQC</sequence>
<dbReference type="GO" id="GO:0003677">
    <property type="term" value="F:DNA binding"/>
    <property type="evidence" value="ECO:0007669"/>
    <property type="project" value="UniProtKB-KW"/>
</dbReference>
<dbReference type="SUPFAM" id="SSF46785">
    <property type="entry name" value="Winged helix' DNA-binding domain"/>
    <property type="match status" value="1"/>
</dbReference>
<keyword evidence="3" id="KW-0804">Transcription</keyword>
<dbReference type="SUPFAM" id="SSF64288">
    <property type="entry name" value="Chorismate lyase-like"/>
    <property type="match status" value="1"/>
</dbReference>
<dbReference type="Pfam" id="PF07702">
    <property type="entry name" value="UTRA"/>
    <property type="match status" value="1"/>
</dbReference>
<dbReference type="AlphaFoldDB" id="A0A6N3EMB7"/>
<dbReference type="EMBL" id="CACRTR010000011">
    <property type="protein sequence ID" value="VYU40898.1"/>
    <property type="molecule type" value="Genomic_DNA"/>
</dbReference>
<accession>A0A6N3EMB7</accession>
<dbReference type="CDD" id="cd07377">
    <property type="entry name" value="WHTH_GntR"/>
    <property type="match status" value="1"/>
</dbReference>
<dbReference type="InterPro" id="IPR028978">
    <property type="entry name" value="Chorismate_lyase_/UTRA_dom_sf"/>
</dbReference>
<dbReference type="GO" id="GO:0045892">
    <property type="term" value="P:negative regulation of DNA-templated transcription"/>
    <property type="evidence" value="ECO:0007669"/>
    <property type="project" value="TreeGrafter"/>
</dbReference>
<dbReference type="InterPro" id="IPR050679">
    <property type="entry name" value="Bact_HTH_transcr_reg"/>
</dbReference>
<keyword evidence="1" id="KW-0805">Transcription regulation</keyword>
<dbReference type="Gene3D" id="3.40.1410.10">
    <property type="entry name" value="Chorismate lyase-like"/>
    <property type="match status" value="1"/>
</dbReference>
<organism evidence="5">
    <name type="scientific">Eubacterium limosum</name>
    <dbReference type="NCBI Taxonomy" id="1736"/>
    <lineage>
        <taxon>Bacteria</taxon>
        <taxon>Bacillati</taxon>
        <taxon>Bacillota</taxon>
        <taxon>Clostridia</taxon>
        <taxon>Eubacteriales</taxon>
        <taxon>Eubacteriaceae</taxon>
        <taxon>Eubacterium</taxon>
    </lineage>
</organism>
<feature type="domain" description="HTH gntR-type" evidence="4">
    <location>
        <begin position="4"/>
        <end position="72"/>
    </location>
</feature>
<dbReference type="InterPro" id="IPR036390">
    <property type="entry name" value="WH_DNA-bd_sf"/>
</dbReference>
<gene>
    <name evidence="5" type="primary">yurK_4</name>
    <name evidence="5" type="ORF">ELLFYP34_03511</name>
</gene>
<dbReference type="InterPro" id="IPR011663">
    <property type="entry name" value="UTRA"/>
</dbReference>
<name>A0A6N3EMB7_EUBLI</name>
<keyword evidence="2" id="KW-0238">DNA-binding</keyword>
<evidence type="ECO:0000259" key="4">
    <source>
        <dbReference type="PROSITE" id="PS50949"/>
    </source>
</evidence>
<dbReference type="SMART" id="SM00345">
    <property type="entry name" value="HTH_GNTR"/>
    <property type="match status" value="1"/>
</dbReference>
<reference evidence="5" key="1">
    <citation type="submission" date="2019-11" db="EMBL/GenBank/DDBJ databases">
        <authorList>
            <person name="Feng L."/>
        </authorList>
    </citation>
    <scope>NUCLEOTIDE SEQUENCE</scope>
    <source>
        <strain evidence="5">ElimosumLFYP34</strain>
    </source>
</reference>
<dbReference type="Pfam" id="PF00392">
    <property type="entry name" value="GntR"/>
    <property type="match status" value="1"/>
</dbReference>